<dbReference type="AlphaFoldDB" id="A0A7I8VZP0"/>
<evidence type="ECO:0000313" key="2">
    <source>
        <dbReference type="Proteomes" id="UP000549394"/>
    </source>
</evidence>
<protein>
    <submittedName>
        <fullName evidence="1">DgyrCDS8569</fullName>
    </submittedName>
</protein>
<dbReference type="Proteomes" id="UP000549394">
    <property type="component" value="Unassembled WGS sequence"/>
</dbReference>
<evidence type="ECO:0000313" key="1">
    <source>
        <dbReference type="EMBL" id="CAD5119984.1"/>
    </source>
</evidence>
<reference evidence="1 2" key="1">
    <citation type="submission" date="2020-08" db="EMBL/GenBank/DDBJ databases">
        <authorList>
            <person name="Hejnol A."/>
        </authorList>
    </citation>
    <scope>NUCLEOTIDE SEQUENCE [LARGE SCALE GENOMIC DNA]</scope>
</reference>
<sequence>MERSIRIFTVRPTNLPVRRISTAPATVRKPPVRIRRKLIETESSQIFLSKEQIESVQFIKPLCSLDEEVLQLCPNAAFLQADKNFRQLEPPYDPDFTQSRTSLVSSLKKPKIAVAESTATKLRIQTVKSTRQVHTPATI</sequence>
<organism evidence="1 2">
    <name type="scientific">Dimorphilus gyrociliatus</name>
    <dbReference type="NCBI Taxonomy" id="2664684"/>
    <lineage>
        <taxon>Eukaryota</taxon>
        <taxon>Metazoa</taxon>
        <taxon>Spiralia</taxon>
        <taxon>Lophotrochozoa</taxon>
        <taxon>Annelida</taxon>
        <taxon>Polychaeta</taxon>
        <taxon>Polychaeta incertae sedis</taxon>
        <taxon>Dinophilidae</taxon>
        <taxon>Dimorphilus</taxon>
    </lineage>
</organism>
<proteinExistence type="predicted"/>
<keyword evidence="2" id="KW-1185">Reference proteome</keyword>
<comment type="caution">
    <text evidence="1">The sequence shown here is derived from an EMBL/GenBank/DDBJ whole genome shotgun (WGS) entry which is preliminary data.</text>
</comment>
<name>A0A7I8VZP0_9ANNE</name>
<dbReference type="EMBL" id="CAJFCJ010000011">
    <property type="protein sequence ID" value="CAD5119984.1"/>
    <property type="molecule type" value="Genomic_DNA"/>
</dbReference>
<accession>A0A7I8VZP0</accession>
<gene>
    <name evidence="1" type="ORF">DGYR_LOCUS8149</name>
</gene>